<gene>
    <name evidence="1" type="ORF">O3P69_008158</name>
</gene>
<evidence type="ECO:0000313" key="1">
    <source>
        <dbReference type="EMBL" id="KAK8381068.1"/>
    </source>
</evidence>
<dbReference type="AlphaFoldDB" id="A0AAW0T1D3"/>
<dbReference type="Proteomes" id="UP001487740">
    <property type="component" value="Unassembled WGS sequence"/>
</dbReference>
<proteinExistence type="predicted"/>
<evidence type="ECO:0000313" key="2">
    <source>
        <dbReference type="Proteomes" id="UP001487740"/>
    </source>
</evidence>
<dbReference type="EMBL" id="JARAKH010000041">
    <property type="protein sequence ID" value="KAK8381068.1"/>
    <property type="molecule type" value="Genomic_DNA"/>
</dbReference>
<sequence length="191" mass="20953">MTIAYRDSGSGFFRPVRTQTIQRLTRTKETTQSSTAPKQNIIITSTPRCRSALPRLRFVAYTPLPAITSPGCPAAGVSWDCHLHINTSLFSLLALPVIAGIGWMVRTGKPVGTASTHEFRAKEDKESMKKKFLAFQNTIKMIPWNKNTAGGELLLVAAQSQNYTYEYNTAAYKAGDIAASIAPVRDVGCNR</sequence>
<name>A0AAW0T1D3_SCYPA</name>
<comment type="caution">
    <text evidence="1">The sequence shown here is derived from an EMBL/GenBank/DDBJ whole genome shotgun (WGS) entry which is preliminary data.</text>
</comment>
<accession>A0AAW0T1D3</accession>
<keyword evidence="2" id="KW-1185">Reference proteome</keyword>
<organism evidence="1 2">
    <name type="scientific">Scylla paramamosain</name>
    <name type="common">Mud crab</name>
    <dbReference type="NCBI Taxonomy" id="85552"/>
    <lineage>
        <taxon>Eukaryota</taxon>
        <taxon>Metazoa</taxon>
        <taxon>Ecdysozoa</taxon>
        <taxon>Arthropoda</taxon>
        <taxon>Crustacea</taxon>
        <taxon>Multicrustacea</taxon>
        <taxon>Malacostraca</taxon>
        <taxon>Eumalacostraca</taxon>
        <taxon>Eucarida</taxon>
        <taxon>Decapoda</taxon>
        <taxon>Pleocyemata</taxon>
        <taxon>Brachyura</taxon>
        <taxon>Eubrachyura</taxon>
        <taxon>Portunoidea</taxon>
        <taxon>Portunidae</taxon>
        <taxon>Portuninae</taxon>
        <taxon>Scylla</taxon>
    </lineage>
</organism>
<protein>
    <submittedName>
        <fullName evidence="1">Uncharacterized protein</fullName>
    </submittedName>
</protein>
<reference evidence="1 2" key="1">
    <citation type="submission" date="2023-03" db="EMBL/GenBank/DDBJ databases">
        <title>High-quality genome of Scylla paramamosain provides insights in environmental adaptation.</title>
        <authorList>
            <person name="Zhang L."/>
        </authorList>
    </citation>
    <scope>NUCLEOTIDE SEQUENCE [LARGE SCALE GENOMIC DNA]</scope>
    <source>
        <strain evidence="1">LZ_2023a</strain>
        <tissue evidence="1">Muscle</tissue>
    </source>
</reference>